<dbReference type="Proteomes" id="UP000887578">
    <property type="component" value="Unplaced"/>
</dbReference>
<keyword evidence="1" id="KW-1185">Reference proteome</keyword>
<dbReference type="AlphaFoldDB" id="A0A914PX97"/>
<proteinExistence type="predicted"/>
<protein>
    <submittedName>
        <fullName evidence="2">Uncharacterized protein</fullName>
    </submittedName>
</protein>
<dbReference type="WBParaSite" id="PDA_v2.g19492.t1">
    <property type="protein sequence ID" value="PDA_v2.g19492.t1"/>
    <property type="gene ID" value="PDA_v2.g19492"/>
</dbReference>
<evidence type="ECO:0000313" key="2">
    <source>
        <dbReference type="WBParaSite" id="PDA_v2.g19492.t1"/>
    </source>
</evidence>
<name>A0A914PX97_9BILA</name>
<organism evidence="1 2">
    <name type="scientific">Panagrolaimus davidi</name>
    <dbReference type="NCBI Taxonomy" id="227884"/>
    <lineage>
        <taxon>Eukaryota</taxon>
        <taxon>Metazoa</taxon>
        <taxon>Ecdysozoa</taxon>
        <taxon>Nematoda</taxon>
        <taxon>Chromadorea</taxon>
        <taxon>Rhabditida</taxon>
        <taxon>Tylenchina</taxon>
        <taxon>Panagrolaimomorpha</taxon>
        <taxon>Panagrolaimoidea</taxon>
        <taxon>Panagrolaimidae</taxon>
        <taxon>Panagrolaimus</taxon>
    </lineage>
</organism>
<reference evidence="2" key="1">
    <citation type="submission" date="2022-11" db="UniProtKB">
        <authorList>
            <consortium name="WormBaseParasite"/>
        </authorList>
    </citation>
    <scope>IDENTIFICATION</scope>
</reference>
<accession>A0A914PX97</accession>
<sequence length="86" mass="9395">MTDSVVIADILSRCLNIEVNYKGGVFQANCDFKTMEALLADETIKLDLYCFGISIIVKSDNEGFAVSNNGAFVGDMYLANELDDNS</sequence>
<evidence type="ECO:0000313" key="1">
    <source>
        <dbReference type="Proteomes" id="UP000887578"/>
    </source>
</evidence>